<feature type="domain" description="N-acetyltransferase" evidence="1">
    <location>
        <begin position="191"/>
        <end position="342"/>
    </location>
</feature>
<name>A0A9W8K1L5_9AGAR</name>
<evidence type="ECO:0000313" key="3">
    <source>
        <dbReference type="Proteomes" id="UP001148786"/>
    </source>
</evidence>
<keyword evidence="3" id="KW-1185">Reference proteome</keyword>
<reference evidence="2" key="1">
    <citation type="submission" date="2022-07" db="EMBL/GenBank/DDBJ databases">
        <title>Genome Sequence of Agrocybe chaxingu.</title>
        <authorList>
            <person name="Buettner E."/>
        </authorList>
    </citation>
    <scope>NUCLEOTIDE SEQUENCE</scope>
    <source>
        <strain evidence="2">MP-N11</strain>
    </source>
</reference>
<sequence>MSAPPLPSSQPPVPREFVQTFHQATKVPAFVWDSLNANQVNANHVLPVLLKCVALERSGRMSQDHLWIVNYTLAHPQAKPQVRFILACTDGSIGKYPIFIFTPIPYIYLQYDTGIRNSMALLANELRKNQPDKRTYSVFAVDIVTTAWVHVWTRLTRIGAIQEPYYHAKVSFLTRSTFIPKDLPLAPDEAFELRPGTPQDINEIARLCYMFADESPPFRLSRQNAIREATQLVERGQVWIHKWMKRGYPPRLVSIVAFTRNSDRVATITKVYTDPECRGRKCAERLVRAVCYELLKTKEKVALFVGLNNRAANVYSRVGFVGIGDHAAPVDGVDTWLEIGFDPAQVRLGHW</sequence>
<dbReference type="InterPro" id="IPR000182">
    <property type="entry name" value="GNAT_dom"/>
</dbReference>
<comment type="caution">
    <text evidence="2">The sequence shown here is derived from an EMBL/GenBank/DDBJ whole genome shotgun (WGS) entry which is preliminary data.</text>
</comment>
<evidence type="ECO:0000259" key="1">
    <source>
        <dbReference type="PROSITE" id="PS51186"/>
    </source>
</evidence>
<dbReference type="PROSITE" id="PS51186">
    <property type="entry name" value="GNAT"/>
    <property type="match status" value="1"/>
</dbReference>
<dbReference type="Pfam" id="PF00583">
    <property type="entry name" value="Acetyltransf_1"/>
    <property type="match status" value="1"/>
</dbReference>
<organism evidence="2 3">
    <name type="scientific">Agrocybe chaxingu</name>
    <dbReference type="NCBI Taxonomy" id="84603"/>
    <lineage>
        <taxon>Eukaryota</taxon>
        <taxon>Fungi</taxon>
        <taxon>Dikarya</taxon>
        <taxon>Basidiomycota</taxon>
        <taxon>Agaricomycotina</taxon>
        <taxon>Agaricomycetes</taxon>
        <taxon>Agaricomycetidae</taxon>
        <taxon>Agaricales</taxon>
        <taxon>Agaricineae</taxon>
        <taxon>Strophariaceae</taxon>
        <taxon>Agrocybe</taxon>
    </lineage>
</organism>
<dbReference type="InterPro" id="IPR016181">
    <property type="entry name" value="Acyl_CoA_acyltransferase"/>
</dbReference>
<gene>
    <name evidence="2" type="ORF">NLJ89_g4699</name>
</gene>
<proteinExistence type="predicted"/>
<dbReference type="Gene3D" id="3.40.630.30">
    <property type="match status" value="1"/>
</dbReference>
<dbReference type="Proteomes" id="UP001148786">
    <property type="component" value="Unassembled WGS sequence"/>
</dbReference>
<accession>A0A9W8K1L5</accession>
<evidence type="ECO:0000313" key="2">
    <source>
        <dbReference type="EMBL" id="KAJ3510397.1"/>
    </source>
</evidence>
<dbReference type="AlphaFoldDB" id="A0A9W8K1L5"/>
<dbReference type="SUPFAM" id="SSF55729">
    <property type="entry name" value="Acyl-CoA N-acyltransferases (Nat)"/>
    <property type="match status" value="1"/>
</dbReference>
<dbReference type="EMBL" id="JANKHO010000402">
    <property type="protein sequence ID" value="KAJ3510397.1"/>
    <property type="molecule type" value="Genomic_DNA"/>
</dbReference>
<dbReference type="OrthoDB" id="5372118at2759"/>
<dbReference type="GO" id="GO:0016747">
    <property type="term" value="F:acyltransferase activity, transferring groups other than amino-acyl groups"/>
    <property type="evidence" value="ECO:0007669"/>
    <property type="project" value="InterPro"/>
</dbReference>
<protein>
    <recommendedName>
        <fullName evidence="1">N-acetyltransferase domain-containing protein</fullName>
    </recommendedName>
</protein>